<proteinExistence type="predicted"/>
<feature type="signal peptide" evidence="1">
    <location>
        <begin position="1"/>
        <end position="26"/>
    </location>
</feature>
<feature type="chain" id="PRO_5031318367" evidence="1">
    <location>
        <begin position="27"/>
        <end position="437"/>
    </location>
</feature>
<organism evidence="2 3">
    <name type="scientific">Tunturiibacter lichenicola</name>
    <dbReference type="NCBI Taxonomy" id="2051959"/>
    <lineage>
        <taxon>Bacteria</taxon>
        <taxon>Pseudomonadati</taxon>
        <taxon>Acidobacteriota</taxon>
        <taxon>Terriglobia</taxon>
        <taxon>Terriglobales</taxon>
        <taxon>Acidobacteriaceae</taxon>
        <taxon>Tunturiibacter</taxon>
    </lineage>
</organism>
<evidence type="ECO:0000256" key="1">
    <source>
        <dbReference type="SAM" id="SignalP"/>
    </source>
</evidence>
<keyword evidence="1" id="KW-0732">Signal</keyword>
<gene>
    <name evidence="2" type="ORF">HDF12_004515</name>
</gene>
<dbReference type="AlphaFoldDB" id="A0A7Y9NR89"/>
<dbReference type="Proteomes" id="UP000534186">
    <property type="component" value="Unassembled WGS sequence"/>
</dbReference>
<comment type="caution">
    <text evidence="2">The sequence shown here is derived from an EMBL/GenBank/DDBJ whole genome shotgun (WGS) entry which is preliminary data.</text>
</comment>
<reference evidence="2 3" key="1">
    <citation type="submission" date="2020-07" db="EMBL/GenBank/DDBJ databases">
        <title>Genomic Encyclopedia of Type Strains, Phase IV (KMG-V): Genome sequencing to study the core and pangenomes of soil and plant-associated prokaryotes.</title>
        <authorList>
            <person name="Whitman W."/>
        </authorList>
    </citation>
    <scope>NUCLEOTIDE SEQUENCE [LARGE SCALE GENOMIC DNA]</scope>
    <source>
        <strain evidence="2 3">M8UP30</strain>
    </source>
</reference>
<accession>A0A7Y9NR89</accession>
<evidence type="ECO:0000313" key="2">
    <source>
        <dbReference type="EMBL" id="NYF54093.1"/>
    </source>
</evidence>
<evidence type="ECO:0000313" key="3">
    <source>
        <dbReference type="Proteomes" id="UP000534186"/>
    </source>
</evidence>
<protein>
    <submittedName>
        <fullName evidence="2">Uncharacterized protein</fullName>
    </submittedName>
</protein>
<name>A0A7Y9NR89_9BACT</name>
<dbReference type="EMBL" id="JACCCV010000003">
    <property type="protein sequence ID" value="NYF54093.1"/>
    <property type="molecule type" value="Genomic_DNA"/>
</dbReference>
<sequence>MRLPTMPKAWAISLALGIAITCPAQKLDNNSAWQMANTALVDHLKGLDPNILQKYFIQLPSADLDAAWDDPIAGPWSLLEIADSLADWSPVWLGNTGTRFSDAYGDFVTSILLTPRTDVKPADLKRAENAWKSSADAANAENLNWERKWKQSGIKSGQKKQDWWRDNAAPHTKPLIEAKNTAFTNYFNLLDPQAATSGKQIAKYINFTEIPFTVPDGSTTENHYPYYASNKALKDVAAAGEAQFLAKKLTKWEFNSSTSYRHDETESWGANGSYGGFIKLVQLGGSGNRHTLDTNGTSVTLSYGFYKLGIIPITPGDWYTGLLLKKFKDGPFKPNSPVSAQTLWGPNGTLRLRASAVVVAYKPQISAYLSRADYSLVEQTYHEGGSVSIGPWSFGGSHDRHFETETSNKEEGRFSVESVNPNPQVVAILFEKLNPPQ</sequence>